<dbReference type="Pfam" id="PF14559">
    <property type="entry name" value="TPR_19"/>
    <property type="match status" value="1"/>
</dbReference>
<dbReference type="InterPro" id="IPR040962">
    <property type="entry name" value="TPR_22"/>
</dbReference>
<dbReference type="PROSITE" id="PS50005">
    <property type="entry name" value="TPR"/>
    <property type="match status" value="6"/>
</dbReference>
<dbReference type="OrthoDB" id="421075at2759"/>
<evidence type="ECO:0000313" key="5">
    <source>
        <dbReference type="Proteomes" id="UP000703269"/>
    </source>
</evidence>
<dbReference type="InterPro" id="IPR019734">
    <property type="entry name" value="TPR_rpt"/>
</dbReference>
<keyword evidence="1" id="KW-0677">Repeat</keyword>
<reference evidence="4 5" key="1">
    <citation type="submission" date="2021-08" db="EMBL/GenBank/DDBJ databases">
        <title>Draft Genome Sequence of Phanerochaete sordida strain YK-624.</title>
        <authorList>
            <person name="Mori T."/>
            <person name="Dohra H."/>
            <person name="Suzuki T."/>
            <person name="Kawagishi H."/>
            <person name="Hirai H."/>
        </authorList>
    </citation>
    <scope>NUCLEOTIDE SEQUENCE [LARGE SCALE GENOMIC DNA]</scope>
    <source>
        <strain evidence="4 5">YK-624</strain>
    </source>
</reference>
<organism evidence="4 5">
    <name type="scientific">Phanerochaete sordida</name>
    <dbReference type="NCBI Taxonomy" id="48140"/>
    <lineage>
        <taxon>Eukaryota</taxon>
        <taxon>Fungi</taxon>
        <taxon>Dikarya</taxon>
        <taxon>Basidiomycota</taxon>
        <taxon>Agaricomycotina</taxon>
        <taxon>Agaricomycetes</taxon>
        <taxon>Polyporales</taxon>
        <taxon>Phanerochaetaceae</taxon>
        <taxon>Phanerochaete</taxon>
    </lineage>
</organism>
<dbReference type="InterPro" id="IPR039226">
    <property type="entry name" value="Ski3/TTC37"/>
</dbReference>
<gene>
    <name evidence="4" type="ORF">PsYK624_129280</name>
</gene>
<dbReference type="EMBL" id="BPQB01000063">
    <property type="protein sequence ID" value="GJE96722.1"/>
    <property type="molecule type" value="Genomic_DNA"/>
</dbReference>
<keyword evidence="5" id="KW-1185">Reference proteome</keyword>
<feature type="repeat" description="TPR" evidence="3">
    <location>
        <begin position="696"/>
        <end position="729"/>
    </location>
</feature>
<feature type="repeat" description="TPR" evidence="3">
    <location>
        <begin position="662"/>
        <end position="695"/>
    </location>
</feature>
<dbReference type="Pfam" id="PF18833">
    <property type="entry name" value="TPR_22"/>
    <property type="match status" value="1"/>
</dbReference>
<evidence type="ECO:0000256" key="3">
    <source>
        <dbReference type="PROSITE-ProRule" id="PRU00339"/>
    </source>
</evidence>
<feature type="repeat" description="TPR" evidence="3">
    <location>
        <begin position="980"/>
        <end position="1013"/>
    </location>
</feature>
<dbReference type="GO" id="GO:0055087">
    <property type="term" value="C:Ski complex"/>
    <property type="evidence" value="ECO:0007669"/>
    <property type="project" value="InterPro"/>
</dbReference>
<feature type="repeat" description="TPR" evidence="3">
    <location>
        <begin position="39"/>
        <end position="72"/>
    </location>
</feature>
<name>A0A9P3GK68_9APHY</name>
<keyword evidence="2 3" id="KW-0802">TPR repeat</keyword>
<dbReference type="SUPFAM" id="SSF48452">
    <property type="entry name" value="TPR-like"/>
    <property type="match status" value="5"/>
</dbReference>
<sequence length="1416" mass="156419">MSAIVKTKLKAAREALAKKDYEKAKSAASDALDYEPDNYNATVFLGLALLELGDVEQSEQMYLKALKANPDQPLALQGLTKLYETSRKWDQYAESLEKLAHLFAKATDAVKCAETLQKLIQLRRDEYGSAEIADTLTLLLPGSPFYPVLSTLPPPDPTNPTGTTTFLAQSAIHNSLPILEEIVSIVEKNEQSAFEKEVQKRRTRLGAAGPEQIKRDVGREIWGASKLPELYQEIMSHPNASDELRREAESKLLKHKQQLLFALPTTDAFATQKAKLASEVQDLVSGMVLIKIPNELAWTLFIESKDAKTLLDYDTSILSQYVKMFDSPLAQMILAYFALVGIDLAAEAEEDEPKKKQAELSEEDFVGTILDLFPDVRNSVLANRIVAEVYHLEEDHENVIKVAEDGLEVAAREEQNRGIKLSQVKLAFNVLLANALVHFFPPKHHARARRIIDEVLWEDPDNIRSLMDRGYIQQYAKQWVEASETFYKISGLLPEDLDDGLRAKEEVAWSKAQVADPDSGVKALRVVLEVLDNLEGRDHDQARCWWRLGQCYWKLEDPDSVEEAYKCYITSLKRLSTFAPAFTSLGIYYAEARSPPDPQRASKCFQKAFELDPREAEAARRLAEGFAEEREWDLVEVVARRTIEGEGGVESASTTRYQPLNAWAWKAVGVVELNRGRYPAAIDAFQIALRSDPDDQLSWLRLGEAYSKASRLAAALKALGRARELKPDDWICAYFLAEVYRQMGQFQQAIDAFAEILQTQPSELRVLLTLAQTHLEFGRAQLAASFTARAEASFVESIRVVLTAVDLSPGFRRIAWKTAADALYELAKLSTFSDVEVVASTVEHVVPLVLNRPADHVFELFPSSPALNTAAPALMSQSLLEVALHAYSYRNSLGFLDDTSGGSGSYDLAVVLAVYARRVAGREKHEGAHKAAVKLMKDAIGFDPLNDRYWHALGDLYFISHPKTAQHAYVKALELDNKNFVTWTNLGLFYLYHGDTELANEAFYRAQVLNPDYTLAWVGQGLVAAHNGDHQHEHALFEHAVTLPIAVPYADVAFSRRLFDRLNAGPYHATSPEAFTPAFFVLDRFCRRQPEDANALHLFGLICERVGHSELAIRAIGDAIALLEAAYEESEDPQIEQQFAIAHTNMGRLRLSLGDYEAALESFATVTGLLAEAENSVATVLLTQSHLGSGIANYKAGAMQEAVESLESATAAVGDSAQLRGHAVVLLSQALWALGTDEGREAAKTQLLQSVADDPDNLMAINALGGMGILTDDDSLIDAALSELLALPLEERQQRDPRRDVDYLLMQHHLAQGDLPRALAVVQKLVLREPSRSQSRRQLAALALQAGNPTSARAVLDAASAGAGPSELRRALGLGAIAAARADPEAARGLAQKAVMLAPWEASDWRACAYSRCAAA</sequence>
<evidence type="ECO:0000313" key="4">
    <source>
        <dbReference type="EMBL" id="GJE96722.1"/>
    </source>
</evidence>
<proteinExistence type="predicted"/>
<evidence type="ECO:0000256" key="1">
    <source>
        <dbReference type="ARBA" id="ARBA00022737"/>
    </source>
</evidence>
<dbReference type="Gene3D" id="1.25.40.10">
    <property type="entry name" value="Tetratricopeptide repeat domain"/>
    <property type="match status" value="5"/>
</dbReference>
<dbReference type="InterPro" id="IPR011990">
    <property type="entry name" value="TPR-like_helical_dom_sf"/>
</dbReference>
<accession>A0A9P3GK68</accession>
<dbReference type="PANTHER" id="PTHR15704">
    <property type="entry name" value="SUPERKILLER 3 PROTEIN-RELATED"/>
    <property type="match status" value="1"/>
</dbReference>
<comment type="caution">
    <text evidence="4">The sequence shown here is derived from an EMBL/GenBank/DDBJ whole genome shotgun (WGS) entry which is preliminary data.</text>
</comment>
<dbReference type="GO" id="GO:0006401">
    <property type="term" value="P:RNA catabolic process"/>
    <property type="evidence" value="ECO:0007669"/>
    <property type="project" value="InterPro"/>
</dbReference>
<feature type="repeat" description="TPR" evidence="3">
    <location>
        <begin position="730"/>
        <end position="763"/>
    </location>
</feature>
<dbReference type="Proteomes" id="UP000703269">
    <property type="component" value="Unassembled WGS sequence"/>
</dbReference>
<dbReference type="SMART" id="SM00028">
    <property type="entry name" value="TPR"/>
    <property type="match status" value="13"/>
</dbReference>
<protein>
    <submittedName>
        <fullName evidence="4">TPR-like protein</fullName>
    </submittedName>
</protein>
<feature type="repeat" description="TPR" evidence="3">
    <location>
        <begin position="1140"/>
        <end position="1173"/>
    </location>
</feature>
<evidence type="ECO:0000256" key="2">
    <source>
        <dbReference type="ARBA" id="ARBA00022803"/>
    </source>
</evidence>
<dbReference type="Pfam" id="PF13432">
    <property type="entry name" value="TPR_16"/>
    <property type="match status" value="4"/>
</dbReference>
<dbReference type="PANTHER" id="PTHR15704:SF7">
    <property type="entry name" value="SUPERKILLER COMPLEX PROTEIN 3"/>
    <property type="match status" value="1"/>
</dbReference>